<protein>
    <submittedName>
        <fullName evidence="2">Uncharacterized protein</fullName>
    </submittedName>
</protein>
<keyword evidence="3" id="KW-1185">Reference proteome</keyword>
<evidence type="ECO:0000256" key="1">
    <source>
        <dbReference type="SAM" id="MobiDB-lite"/>
    </source>
</evidence>
<name>A0AAV0X5Q6_9HEMI</name>
<accession>A0AAV0X5Q6</accession>
<dbReference type="Proteomes" id="UP001160148">
    <property type="component" value="Unassembled WGS sequence"/>
</dbReference>
<comment type="caution">
    <text evidence="2">The sequence shown here is derived from an EMBL/GenBank/DDBJ whole genome shotgun (WGS) entry which is preliminary data.</text>
</comment>
<evidence type="ECO:0000313" key="3">
    <source>
        <dbReference type="Proteomes" id="UP001160148"/>
    </source>
</evidence>
<reference evidence="2 3" key="1">
    <citation type="submission" date="2023-01" db="EMBL/GenBank/DDBJ databases">
        <authorList>
            <person name="Whitehead M."/>
        </authorList>
    </citation>
    <scope>NUCLEOTIDE SEQUENCE [LARGE SCALE GENOMIC DNA]</scope>
</reference>
<dbReference type="AlphaFoldDB" id="A0AAV0X5Q6"/>
<proteinExistence type="predicted"/>
<dbReference type="EMBL" id="CARXXK010000003">
    <property type="protein sequence ID" value="CAI6363575.1"/>
    <property type="molecule type" value="Genomic_DNA"/>
</dbReference>
<organism evidence="2 3">
    <name type="scientific">Macrosiphum euphorbiae</name>
    <name type="common">potato aphid</name>
    <dbReference type="NCBI Taxonomy" id="13131"/>
    <lineage>
        <taxon>Eukaryota</taxon>
        <taxon>Metazoa</taxon>
        <taxon>Ecdysozoa</taxon>
        <taxon>Arthropoda</taxon>
        <taxon>Hexapoda</taxon>
        <taxon>Insecta</taxon>
        <taxon>Pterygota</taxon>
        <taxon>Neoptera</taxon>
        <taxon>Paraneoptera</taxon>
        <taxon>Hemiptera</taxon>
        <taxon>Sternorrhyncha</taxon>
        <taxon>Aphidomorpha</taxon>
        <taxon>Aphidoidea</taxon>
        <taxon>Aphididae</taxon>
        <taxon>Macrosiphini</taxon>
        <taxon>Macrosiphum</taxon>
    </lineage>
</organism>
<sequence length="117" mass="13080">MDDDDDDDSNNNNNMYAAAARRCVSSGITSLWPVFRVLAYTHGRPNKGGSAAAARRPQGLRKRLDRLCMYRGWGKRIAGQLQTAEKGLRRRSRIGTLDYSGPTTRVRGTHDAKSRNQ</sequence>
<feature type="region of interest" description="Disordered" evidence="1">
    <location>
        <begin position="92"/>
        <end position="117"/>
    </location>
</feature>
<gene>
    <name evidence="2" type="ORF">MEUPH1_LOCUS18504</name>
</gene>
<evidence type="ECO:0000313" key="2">
    <source>
        <dbReference type="EMBL" id="CAI6363575.1"/>
    </source>
</evidence>
<feature type="compositionally biased region" description="Basic and acidic residues" evidence="1">
    <location>
        <begin position="108"/>
        <end position="117"/>
    </location>
</feature>